<dbReference type="PANTHER" id="PTHR33052">
    <property type="entry name" value="DUF4228 DOMAIN PROTEIN-RELATED"/>
    <property type="match status" value="1"/>
</dbReference>
<dbReference type="Proteomes" id="UP000092600">
    <property type="component" value="Unassembled WGS sequence"/>
</dbReference>
<gene>
    <name evidence="1" type="ORF">ACMD2_23322</name>
</gene>
<protein>
    <submittedName>
        <fullName evidence="1">Uncharacterized protein</fullName>
    </submittedName>
</protein>
<dbReference type="STRING" id="4615.A0A199W5R5"/>
<reference evidence="1 2" key="1">
    <citation type="journal article" date="2016" name="DNA Res.">
        <title>The draft genome of MD-2 pineapple using hybrid error correction of long reads.</title>
        <authorList>
            <person name="Redwan R.M."/>
            <person name="Saidin A."/>
            <person name="Kumar S.V."/>
        </authorList>
    </citation>
    <scope>NUCLEOTIDE SEQUENCE [LARGE SCALE GENOMIC DNA]</scope>
    <source>
        <strain evidence="2">cv. MD2</strain>
        <tissue evidence="1">Leaf</tissue>
    </source>
</reference>
<organism evidence="1 2">
    <name type="scientific">Ananas comosus</name>
    <name type="common">Pineapple</name>
    <name type="synonym">Ananas ananas</name>
    <dbReference type="NCBI Taxonomy" id="4615"/>
    <lineage>
        <taxon>Eukaryota</taxon>
        <taxon>Viridiplantae</taxon>
        <taxon>Streptophyta</taxon>
        <taxon>Embryophyta</taxon>
        <taxon>Tracheophyta</taxon>
        <taxon>Spermatophyta</taxon>
        <taxon>Magnoliopsida</taxon>
        <taxon>Liliopsida</taxon>
        <taxon>Poales</taxon>
        <taxon>Bromeliaceae</taxon>
        <taxon>Bromelioideae</taxon>
        <taxon>Ananas</taxon>
    </lineage>
</organism>
<sequence>MGNGLAPCFAPRSHSGTVKLVFWGGGGASESLLPPRDRPLLAGELMFEFPDRVLCRADAFYVGRPFPILSFDDALLPGHTYFVLPLDRLRPPSAVVTVASLASLSPAGLPVEFAGAQCRPFEYVRGHDGRMAIKVVPEFIARVITAGGQEGSDRRHETAAAATPLCSTPELQKHYAQLVGLARERPGGASESLLPPRDRPLLAGELMFEFPDRVLCRADAFYVGRPFPILSFDDALLPGHTYFVLPLDRLRPPSAVVTVASLASLSPAGLPVEFAGAQCRPFEYVRGHDGRMAIKVVPEFIARVITAGGQEGSDRRHETAAAATPLCSTPELQKHYAQLVGLARERPWSPQLETIKEVTNSTIFSKNQTNRKYFFRQKTR</sequence>
<proteinExistence type="predicted"/>
<evidence type="ECO:0000313" key="1">
    <source>
        <dbReference type="EMBL" id="OAY84591.1"/>
    </source>
</evidence>
<name>A0A199W5R5_ANACO</name>
<accession>A0A199W5R5</accession>
<dbReference type="AlphaFoldDB" id="A0A199W5R5"/>
<dbReference type="Pfam" id="PF14009">
    <property type="entry name" value="PADRE"/>
    <property type="match status" value="2"/>
</dbReference>
<comment type="caution">
    <text evidence="1">The sequence shown here is derived from an EMBL/GenBank/DDBJ whole genome shotgun (WGS) entry which is preliminary data.</text>
</comment>
<dbReference type="InterPro" id="IPR025322">
    <property type="entry name" value="PADRE_dom"/>
</dbReference>
<evidence type="ECO:0000313" key="2">
    <source>
        <dbReference type="Proteomes" id="UP000092600"/>
    </source>
</evidence>
<dbReference type="EMBL" id="LSRQ01000208">
    <property type="protein sequence ID" value="OAY84591.1"/>
    <property type="molecule type" value="Genomic_DNA"/>
</dbReference>